<dbReference type="Proteomes" id="UP000829291">
    <property type="component" value="Chromosome 1"/>
</dbReference>
<gene>
    <name evidence="2" type="primary">LOC107218794</name>
</gene>
<organism evidence="2">
    <name type="scientific">Neodiprion lecontei</name>
    <name type="common">Redheaded pine sawfly</name>
    <dbReference type="NCBI Taxonomy" id="441921"/>
    <lineage>
        <taxon>Eukaryota</taxon>
        <taxon>Metazoa</taxon>
        <taxon>Ecdysozoa</taxon>
        <taxon>Arthropoda</taxon>
        <taxon>Hexapoda</taxon>
        <taxon>Insecta</taxon>
        <taxon>Pterygota</taxon>
        <taxon>Neoptera</taxon>
        <taxon>Endopterygota</taxon>
        <taxon>Hymenoptera</taxon>
        <taxon>Tenthredinoidea</taxon>
        <taxon>Diprionidae</taxon>
        <taxon>Diprioninae</taxon>
        <taxon>Neodiprion</taxon>
    </lineage>
</organism>
<proteinExistence type="predicted"/>
<evidence type="ECO:0000313" key="2">
    <source>
        <dbReference type="RefSeq" id="XP_015512293.2"/>
    </source>
</evidence>
<protein>
    <submittedName>
        <fullName evidence="2">Uncharacterized protein C1orf194 homolog</fullName>
    </submittedName>
</protein>
<dbReference type="RefSeq" id="XP_015512293.2">
    <property type="nucleotide sequence ID" value="XM_015656807.2"/>
</dbReference>
<dbReference type="GeneID" id="107218794"/>
<accession>A0A6J0BF01</accession>
<dbReference type="FunCoup" id="A0A6J0BF01">
    <property type="interactions" value="4"/>
</dbReference>
<keyword evidence="1" id="KW-1185">Reference proteome</keyword>
<dbReference type="InParanoid" id="A0A6J0BF01"/>
<reference evidence="2" key="1">
    <citation type="submission" date="2025-08" db="UniProtKB">
        <authorList>
            <consortium name="RefSeq"/>
        </authorList>
    </citation>
    <scope>IDENTIFICATION</scope>
    <source>
        <tissue evidence="2">Thorax and Abdomen</tissue>
    </source>
</reference>
<dbReference type="InterPro" id="IPR022179">
    <property type="entry name" value="CFAP276"/>
</dbReference>
<dbReference type="Pfam" id="PF12494">
    <property type="entry name" value="DUF3695"/>
    <property type="match status" value="1"/>
</dbReference>
<dbReference type="KEGG" id="nlo:107218794"/>
<dbReference type="OrthoDB" id="10013535at2759"/>
<evidence type="ECO:0000313" key="1">
    <source>
        <dbReference type="Proteomes" id="UP000829291"/>
    </source>
</evidence>
<sequence length="189" mass="21410">MVEIEGRFKTTLVRNPYAVPDVAPREGSWTSRGPILGSKVSVDDPNWYKRLKSHERLFAHHTLNSVRKDLRLVRTKVPNDALDLALSSSYVHNEDSMVPKAYVCMQPETLKQETWRVLRNQIKVYTKLPPRIGENLYFGGSKTDDGENPGGGIKRRIHPSSLKLTIEGPHTDQTNPGFTRKIDGTLYSI</sequence>
<name>A0A6J0BF01_NEOLC</name>
<dbReference type="AlphaFoldDB" id="A0A6J0BF01"/>